<dbReference type="EMBL" id="CP003221">
    <property type="protein sequence ID" value="EGJ50590.1"/>
    <property type="molecule type" value="Genomic_DNA"/>
</dbReference>
<sequence length="127" mass="14414">MDKDALRSCLLKALMSMVAPSMGHGERRDMLDCMFPVGQSLDDETLDAFAQGIAPPPREFFAKWIGIFVDKVLDEMPAERLHAACENDQMAQAGLYVAYLDFCRERQADMDCDLEALRLECMTRMKQ</sequence>
<organism evidence="1 2">
    <name type="scientific">Desulfocurvibacter africanus subsp. africanus str. Walvis Bay</name>
    <dbReference type="NCBI Taxonomy" id="690850"/>
    <lineage>
        <taxon>Bacteria</taxon>
        <taxon>Pseudomonadati</taxon>
        <taxon>Thermodesulfobacteriota</taxon>
        <taxon>Desulfovibrionia</taxon>
        <taxon>Desulfovibrionales</taxon>
        <taxon>Desulfovibrionaceae</taxon>
        <taxon>Desulfocurvibacter</taxon>
    </lineage>
</organism>
<keyword evidence="2" id="KW-1185">Reference proteome</keyword>
<dbReference type="Proteomes" id="UP000007844">
    <property type="component" value="Chromosome"/>
</dbReference>
<proteinExistence type="predicted"/>
<accession>F3YX92</accession>
<dbReference type="AlphaFoldDB" id="F3YX92"/>
<dbReference type="KEGG" id="daf:Desaf_2264"/>
<dbReference type="HOGENOM" id="CLU_1966966_0_0_7"/>
<dbReference type="RefSeq" id="WP_014260303.1">
    <property type="nucleotide sequence ID" value="NC_016629.1"/>
</dbReference>
<gene>
    <name evidence="1" type="ORF">Desaf_2264</name>
</gene>
<protein>
    <submittedName>
        <fullName evidence="1">Uncharacterized protein</fullName>
    </submittedName>
</protein>
<evidence type="ECO:0000313" key="1">
    <source>
        <dbReference type="EMBL" id="EGJ50590.1"/>
    </source>
</evidence>
<dbReference type="STRING" id="690850.Desaf_2264"/>
<name>F3YX92_DESAF</name>
<evidence type="ECO:0000313" key="2">
    <source>
        <dbReference type="Proteomes" id="UP000007844"/>
    </source>
</evidence>
<reference evidence="1 2" key="1">
    <citation type="journal article" date="2011" name="J. Bacteriol.">
        <title>Genome sequence of the mercury-methylating and pleomorphic Desulfovibrio africanus Strain Walvis Bay.</title>
        <authorList>
            <person name="Brown S.D."/>
            <person name="Wall J.D."/>
            <person name="Kucken A.M."/>
            <person name="Gilmour C.C."/>
            <person name="Podar M."/>
            <person name="Brandt C.C."/>
            <person name="Teshima H."/>
            <person name="Detter J.C."/>
            <person name="Han C.S."/>
            <person name="Land M.L."/>
            <person name="Lucas S."/>
            <person name="Han J."/>
            <person name="Pennacchio L."/>
            <person name="Nolan M."/>
            <person name="Pitluck S."/>
            <person name="Woyke T."/>
            <person name="Goodwin L."/>
            <person name="Palumbo A.V."/>
            <person name="Elias D.A."/>
        </authorList>
    </citation>
    <scope>NUCLEOTIDE SEQUENCE [LARGE SCALE GENOMIC DNA]</scope>
    <source>
        <strain evidence="1 2">Walvis Bay</strain>
    </source>
</reference>